<evidence type="ECO:0000313" key="1">
    <source>
        <dbReference type="EMBL" id="VYU56665.1"/>
    </source>
</evidence>
<dbReference type="Pfam" id="PF11187">
    <property type="entry name" value="Mbeg1-like"/>
    <property type="match status" value="1"/>
</dbReference>
<name>A0A6N3FX66_CLOSY</name>
<proteinExistence type="predicted"/>
<reference evidence="1" key="1">
    <citation type="submission" date="2019-11" db="EMBL/GenBank/DDBJ databases">
        <authorList>
            <person name="Feng L."/>
        </authorList>
    </citation>
    <scope>NUCLEOTIDE SEQUENCE</scope>
    <source>
        <strain evidence="1">CsymbiosumLFYP84</strain>
    </source>
</reference>
<protein>
    <recommendedName>
        <fullName evidence="2">DUF2974 domain-containing protein</fullName>
    </recommendedName>
</protein>
<dbReference type="SUPFAM" id="SSF53474">
    <property type="entry name" value="alpha/beta-Hydrolases"/>
    <property type="match status" value="1"/>
</dbReference>
<gene>
    <name evidence="1" type="ORF">CSLFYP84_02742</name>
</gene>
<dbReference type="InterPro" id="IPR024499">
    <property type="entry name" value="Mbeg1-like"/>
</dbReference>
<dbReference type="InterPro" id="IPR029058">
    <property type="entry name" value="AB_hydrolase_fold"/>
</dbReference>
<dbReference type="AlphaFoldDB" id="A0A6N3FX66"/>
<evidence type="ECO:0008006" key="2">
    <source>
        <dbReference type="Google" id="ProtNLM"/>
    </source>
</evidence>
<accession>A0A6N3FX66</accession>
<sequence>MPDSNTSFPGIIDYVAVHGSKTLEEVPLSAVDGLVFSAMSYIHFDGLIPDSPQEAPAVKETAAAILALPERKRLLRVRSLENQRLLEEMAKSRRFSGLRLTAYRDIKSPDLEMQFSAITLLLGSGDIFVVFRGTDGTLIGWKEDFNLGFQDTVPGQWTACYYLSNMASLAAGSVWVGGHSKGGNLAVFSAACTFPDITPRIRAVFNYDGPGFSQAVLDTPGYRTALPLVRTFLPQSSVVGMLLGHEESYTIVQSGLKGLMQHDPYSWEIRDGDFIRLKEITEGSCLVDRTIKTWISELSPEERRAFVDTVFDILRSSGATRTGELLLPDNVMEIIGSFLKETSVKRDNILLPLTSLLKAAGKTLTSFYLDAS</sequence>
<organism evidence="1">
    <name type="scientific">Clostridium symbiosum</name>
    <name type="common">Bacteroides symbiosus</name>
    <dbReference type="NCBI Taxonomy" id="1512"/>
    <lineage>
        <taxon>Bacteria</taxon>
        <taxon>Bacillati</taxon>
        <taxon>Bacillota</taxon>
        <taxon>Clostridia</taxon>
        <taxon>Lachnospirales</taxon>
        <taxon>Lachnospiraceae</taxon>
        <taxon>Otoolea</taxon>
    </lineage>
</organism>
<dbReference type="EMBL" id="CACRUA010000029">
    <property type="protein sequence ID" value="VYU56665.1"/>
    <property type="molecule type" value="Genomic_DNA"/>
</dbReference>
<dbReference type="RefSeq" id="WP_003497389.1">
    <property type="nucleotide sequence ID" value="NZ_CACRUA010000029.1"/>
</dbReference>